<dbReference type="InterPro" id="IPR036249">
    <property type="entry name" value="Thioredoxin-like_sf"/>
</dbReference>
<keyword evidence="1" id="KW-1133">Transmembrane helix</keyword>
<keyword evidence="1" id="KW-0812">Transmembrane</keyword>
<keyword evidence="1" id="KW-0472">Membrane</keyword>
<dbReference type="STRING" id="1798704.A3J93_01960"/>
<dbReference type="PANTHER" id="PTHR34573">
    <property type="entry name" value="VKC DOMAIN-CONTAINING PROTEIN"/>
    <property type="match status" value="1"/>
</dbReference>
<reference evidence="2 3" key="1">
    <citation type="journal article" date="2016" name="Nat. Commun.">
        <title>Thousands of microbial genomes shed light on interconnected biogeochemical processes in an aquifer system.</title>
        <authorList>
            <person name="Anantharaman K."/>
            <person name="Brown C.T."/>
            <person name="Hug L.A."/>
            <person name="Sharon I."/>
            <person name="Castelle C.J."/>
            <person name="Probst A.J."/>
            <person name="Thomas B.C."/>
            <person name="Singh A."/>
            <person name="Wilkins M.J."/>
            <person name="Karaoz U."/>
            <person name="Brodie E.L."/>
            <person name="Williams K.H."/>
            <person name="Hubbard S.S."/>
            <person name="Banfield J.F."/>
        </authorList>
    </citation>
    <scope>NUCLEOTIDE SEQUENCE [LARGE SCALE GENOMIC DNA]</scope>
</reference>
<evidence type="ECO:0000313" key="2">
    <source>
        <dbReference type="EMBL" id="OGH88265.1"/>
    </source>
</evidence>
<organism evidence="2 3">
    <name type="scientific">Candidatus Magasanikbacteria bacterium RIFOXYC2_FULL_42_28</name>
    <dbReference type="NCBI Taxonomy" id="1798704"/>
    <lineage>
        <taxon>Bacteria</taxon>
        <taxon>Candidatus Magasanikiibacteriota</taxon>
    </lineage>
</organism>
<dbReference type="EMBL" id="MFQZ01000004">
    <property type="protein sequence ID" value="OGH88265.1"/>
    <property type="molecule type" value="Genomic_DNA"/>
</dbReference>
<dbReference type="Gene3D" id="3.40.30.10">
    <property type="entry name" value="Glutaredoxin"/>
    <property type="match status" value="1"/>
</dbReference>
<dbReference type="SUPFAM" id="SSF52833">
    <property type="entry name" value="Thioredoxin-like"/>
    <property type="match status" value="1"/>
</dbReference>
<dbReference type="AlphaFoldDB" id="A0A1F6NWG0"/>
<dbReference type="PANTHER" id="PTHR34573:SF1">
    <property type="entry name" value="VITAMIN K EPOXIDE REDUCTASE DOMAIN-CONTAINING PROTEIN"/>
    <property type="match status" value="1"/>
</dbReference>
<proteinExistence type="predicted"/>
<comment type="caution">
    <text evidence="2">The sequence shown here is derived from an EMBL/GenBank/DDBJ whole genome shotgun (WGS) entry which is preliminary data.</text>
</comment>
<sequence length="122" mass="13461">MKKYLPTILIIGTIVVVIGLIFYAKSRPGQYDNLARCLKDKGAIFYGAFWCSHCQDQKAEFGKSAKLLPYTECSTPDGKGQLPVCNDVGISSYPTWVFSNGEKTSRVFTPQELADKTGCPLN</sequence>
<evidence type="ECO:0000313" key="3">
    <source>
        <dbReference type="Proteomes" id="UP000177907"/>
    </source>
</evidence>
<gene>
    <name evidence="2" type="ORF">A3J93_01960</name>
</gene>
<accession>A0A1F6NWG0</accession>
<protein>
    <recommendedName>
        <fullName evidence="4">Thioredoxin domain-containing protein</fullName>
    </recommendedName>
</protein>
<feature type="transmembrane region" description="Helical" evidence="1">
    <location>
        <begin position="6"/>
        <end position="24"/>
    </location>
</feature>
<evidence type="ECO:0008006" key="4">
    <source>
        <dbReference type="Google" id="ProtNLM"/>
    </source>
</evidence>
<dbReference type="Proteomes" id="UP000177907">
    <property type="component" value="Unassembled WGS sequence"/>
</dbReference>
<name>A0A1F6NWG0_9BACT</name>
<evidence type="ECO:0000256" key="1">
    <source>
        <dbReference type="SAM" id="Phobius"/>
    </source>
</evidence>